<dbReference type="EMBL" id="WTXG01000028">
    <property type="protein sequence ID" value="KAI0298423.1"/>
    <property type="molecule type" value="Genomic_DNA"/>
</dbReference>
<proteinExistence type="predicted"/>
<evidence type="ECO:0000313" key="1">
    <source>
        <dbReference type="EMBL" id="KAI0298423.1"/>
    </source>
</evidence>
<dbReference type="Gene3D" id="1.20.1280.170">
    <property type="entry name" value="Exocyst complex component Exo70"/>
    <property type="match status" value="1"/>
</dbReference>
<gene>
    <name evidence="1" type="ORF">B0F90DRAFT_1669016</name>
</gene>
<name>A0AAD4QMF9_9AGAM</name>
<feature type="non-terminal residue" evidence="1">
    <location>
        <position position="1"/>
    </location>
</feature>
<organism evidence="1 2">
    <name type="scientific">Multifurca ochricompacta</name>
    <dbReference type="NCBI Taxonomy" id="376703"/>
    <lineage>
        <taxon>Eukaryota</taxon>
        <taxon>Fungi</taxon>
        <taxon>Dikarya</taxon>
        <taxon>Basidiomycota</taxon>
        <taxon>Agaricomycotina</taxon>
        <taxon>Agaricomycetes</taxon>
        <taxon>Russulales</taxon>
        <taxon>Russulaceae</taxon>
        <taxon>Multifurca</taxon>
    </lineage>
</organism>
<reference evidence="1" key="1">
    <citation type="journal article" date="2022" name="New Phytol.">
        <title>Evolutionary transition to the ectomycorrhizal habit in the genomes of a hyperdiverse lineage of mushroom-forming fungi.</title>
        <authorList>
            <person name="Looney B."/>
            <person name="Miyauchi S."/>
            <person name="Morin E."/>
            <person name="Drula E."/>
            <person name="Courty P.E."/>
            <person name="Kohler A."/>
            <person name="Kuo A."/>
            <person name="LaButti K."/>
            <person name="Pangilinan J."/>
            <person name="Lipzen A."/>
            <person name="Riley R."/>
            <person name="Andreopoulos W."/>
            <person name="He G."/>
            <person name="Johnson J."/>
            <person name="Nolan M."/>
            <person name="Tritt A."/>
            <person name="Barry K.W."/>
            <person name="Grigoriev I.V."/>
            <person name="Nagy L.G."/>
            <person name="Hibbett D."/>
            <person name="Henrissat B."/>
            <person name="Matheny P.B."/>
            <person name="Labbe J."/>
            <person name="Martin F.M."/>
        </authorList>
    </citation>
    <scope>NUCLEOTIDE SEQUENCE</scope>
    <source>
        <strain evidence="1">BPL690</strain>
    </source>
</reference>
<evidence type="ECO:0000313" key="2">
    <source>
        <dbReference type="Proteomes" id="UP001203297"/>
    </source>
</evidence>
<accession>A0AAD4QMF9</accession>
<dbReference type="Proteomes" id="UP001203297">
    <property type="component" value="Unassembled WGS sequence"/>
</dbReference>
<protein>
    <submittedName>
        <fullName evidence="1">Uncharacterized protein</fullName>
    </submittedName>
</protein>
<dbReference type="AlphaFoldDB" id="A0AAD4QMF9"/>
<comment type="caution">
    <text evidence="1">The sequence shown here is derived from an EMBL/GenBank/DDBJ whole genome shotgun (WGS) entry which is preliminary data.</text>
</comment>
<keyword evidence="2" id="KW-1185">Reference proteome</keyword>
<sequence>MDDETAEIELCTQLEQNLNKTRQISQRMTSILTSFDNRLVKLEKSILPLYTSTQILTKRGNNIESALQKIDEVASNQEGIAAEEALILRGPQPDQLGAYTDALERLNANIAFGAADENQRDTVRIES</sequence>